<dbReference type="EMBL" id="QLLR01000016">
    <property type="protein sequence ID" value="RAJ28877.1"/>
    <property type="molecule type" value="Genomic_DNA"/>
</dbReference>
<protein>
    <submittedName>
        <fullName evidence="1">Uncharacterized protein</fullName>
    </submittedName>
</protein>
<organism evidence="1 2">
    <name type="scientific">Pedobacter cryoconitis</name>
    <dbReference type="NCBI Taxonomy" id="188932"/>
    <lineage>
        <taxon>Bacteria</taxon>
        <taxon>Pseudomonadati</taxon>
        <taxon>Bacteroidota</taxon>
        <taxon>Sphingobacteriia</taxon>
        <taxon>Sphingobacteriales</taxon>
        <taxon>Sphingobacteriaceae</taxon>
        <taxon>Pedobacter</taxon>
    </lineage>
</organism>
<reference evidence="1 2" key="1">
    <citation type="submission" date="2018-06" db="EMBL/GenBank/DDBJ databases">
        <title>Genomic Encyclopedia of Archaeal and Bacterial Type Strains, Phase II (KMG-II): from individual species to whole genera.</title>
        <authorList>
            <person name="Goeker M."/>
        </authorList>
    </citation>
    <scope>NUCLEOTIDE SEQUENCE [LARGE SCALE GENOMIC DNA]</scope>
    <source>
        <strain evidence="1 2">DSM 14825</strain>
    </source>
</reference>
<evidence type="ECO:0000313" key="2">
    <source>
        <dbReference type="Proteomes" id="UP000249754"/>
    </source>
</evidence>
<evidence type="ECO:0000313" key="1">
    <source>
        <dbReference type="EMBL" id="RAJ28877.1"/>
    </source>
</evidence>
<proteinExistence type="predicted"/>
<dbReference type="Proteomes" id="UP000249754">
    <property type="component" value="Unassembled WGS sequence"/>
</dbReference>
<sequence length="44" mass="5055">MSEIQFRVIIFFCSQLLIYLSGRLVREVSDEGSGFVEVGGFRLR</sequence>
<accession>A0A327ST96</accession>
<dbReference type="AlphaFoldDB" id="A0A327ST96"/>
<comment type="caution">
    <text evidence="1">The sequence shown here is derived from an EMBL/GenBank/DDBJ whole genome shotgun (WGS) entry which is preliminary data.</text>
</comment>
<name>A0A327ST96_9SPHI</name>
<gene>
    <name evidence="1" type="ORF">LY11_03151</name>
</gene>